<feature type="domain" description="Helicase C-terminal" evidence="13">
    <location>
        <begin position="474"/>
        <end position="662"/>
    </location>
</feature>
<evidence type="ECO:0000256" key="5">
    <source>
        <dbReference type="ARBA" id="ARBA00022840"/>
    </source>
</evidence>
<dbReference type="InterPro" id="IPR036390">
    <property type="entry name" value="WH_DNA-bd_sf"/>
</dbReference>
<name>A0ABQ9P167_9PEZI</name>
<evidence type="ECO:0000259" key="13">
    <source>
        <dbReference type="PROSITE" id="PS51194"/>
    </source>
</evidence>
<dbReference type="InterPro" id="IPR036388">
    <property type="entry name" value="WH-like_DNA-bd_sf"/>
</dbReference>
<feature type="region of interest" description="Disordered" evidence="11">
    <location>
        <begin position="111"/>
        <end position="133"/>
    </location>
</feature>
<dbReference type="SMART" id="SM00973">
    <property type="entry name" value="Sec63"/>
    <property type="match status" value="1"/>
</dbReference>
<keyword evidence="2" id="KW-0547">Nucleotide-binding</keyword>
<feature type="compositionally biased region" description="Basic and acidic residues" evidence="11">
    <location>
        <begin position="187"/>
        <end position="199"/>
    </location>
</feature>
<comment type="caution">
    <text evidence="14">The sequence shown here is derived from an EMBL/GenBank/DDBJ whole genome shotgun (WGS) entry which is preliminary data.</text>
</comment>
<feature type="compositionally biased region" description="Basic and acidic residues" evidence="11">
    <location>
        <begin position="1496"/>
        <end position="1506"/>
    </location>
</feature>
<dbReference type="Pfam" id="PF00270">
    <property type="entry name" value="DEAD"/>
    <property type="match status" value="1"/>
</dbReference>
<feature type="domain" description="Helicase ATP-binding" evidence="12">
    <location>
        <begin position="260"/>
        <end position="434"/>
    </location>
</feature>
<evidence type="ECO:0000313" key="15">
    <source>
        <dbReference type="Proteomes" id="UP001172684"/>
    </source>
</evidence>
<dbReference type="SMART" id="SM00490">
    <property type="entry name" value="HELICc"/>
    <property type="match status" value="1"/>
</dbReference>
<feature type="region of interest" description="Disordered" evidence="11">
    <location>
        <begin position="1143"/>
        <end position="1166"/>
    </location>
</feature>
<feature type="compositionally biased region" description="Basic and acidic residues" evidence="11">
    <location>
        <begin position="1258"/>
        <end position="1268"/>
    </location>
</feature>
<evidence type="ECO:0000256" key="2">
    <source>
        <dbReference type="ARBA" id="ARBA00022741"/>
    </source>
</evidence>
<gene>
    <name evidence="14" type="primary">HFM1</name>
    <name evidence="14" type="ORF">H2201_003267</name>
</gene>
<reference evidence="14" key="1">
    <citation type="submission" date="2022-10" db="EMBL/GenBank/DDBJ databases">
        <title>Culturing micro-colonial fungi from biological soil crusts in the Mojave desert and describing Neophaeococcomyces mojavensis, and introducing the new genera and species Taxawa tesnikishii.</title>
        <authorList>
            <person name="Kurbessoian T."/>
            <person name="Stajich J.E."/>
        </authorList>
    </citation>
    <scope>NUCLEOTIDE SEQUENCE</scope>
    <source>
        <strain evidence="14">TK_1</strain>
    </source>
</reference>
<dbReference type="PANTHER" id="PTHR47835:SF3">
    <property type="entry name" value="HELICASE FOR MEIOSIS 1"/>
    <property type="match status" value="1"/>
</dbReference>
<evidence type="ECO:0000256" key="7">
    <source>
        <dbReference type="ARBA" id="ARBA00023254"/>
    </source>
</evidence>
<evidence type="ECO:0000313" key="14">
    <source>
        <dbReference type="EMBL" id="KAJ9666608.1"/>
    </source>
</evidence>
<dbReference type="SMART" id="SM00487">
    <property type="entry name" value="DEXDc"/>
    <property type="match status" value="1"/>
</dbReference>
<dbReference type="Gene3D" id="3.40.50.300">
    <property type="entry name" value="P-loop containing nucleotide triphosphate hydrolases"/>
    <property type="match status" value="2"/>
</dbReference>
<dbReference type="PROSITE" id="PS51192">
    <property type="entry name" value="HELICASE_ATP_BIND_1"/>
    <property type="match status" value="1"/>
</dbReference>
<organism evidence="14 15">
    <name type="scientific">Coniosporium apollinis</name>
    <dbReference type="NCBI Taxonomy" id="61459"/>
    <lineage>
        <taxon>Eukaryota</taxon>
        <taxon>Fungi</taxon>
        <taxon>Dikarya</taxon>
        <taxon>Ascomycota</taxon>
        <taxon>Pezizomycotina</taxon>
        <taxon>Dothideomycetes</taxon>
        <taxon>Dothideomycetes incertae sedis</taxon>
        <taxon>Coniosporium</taxon>
    </lineage>
</organism>
<evidence type="ECO:0000256" key="6">
    <source>
        <dbReference type="ARBA" id="ARBA00023235"/>
    </source>
</evidence>
<dbReference type="CDD" id="cd18795">
    <property type="entry name" value="SF2_C_Ski2"/>
    <property type="match status" value="1"/>
</dbReference>
<dbReference type="GO" id="GO:0003678">
    <property type="term" value="F:DNA helicase activity"/>
    <property type="evidence" value="ECO:0007669"/>
    <property type="project" value="UniProtKB-EC"/>
</dbReference>
<dbReference type="SUPFAM" id="SSF52540">
    <property type="entry name" value="P-loop containing nucleoside triphosphate hydrolases"/>
    <property type="match status" value="1"/>
</dbReference>
<evidence type="ECO:0000259" key="12">
    <source>
        <dbReference type="PROSITE" id="PS51192"/>
    </source>
</evidence>
<dbReference type="Pfam" id="PF02889">
    <property type="entry name" value="Sec63"/>
    <property type="match status" value="1"/>
</dbReference>
<evidence type="ECO:0000256" key="3">
    <source>
        <dbReference type="ARBA" id="ARBA00022801"/>
    </source>
</evidence>
<keyword evidence="6" id="KW-0413">Isomerase</keyword>
<feature type="compositionally biased region" description="Basic and acidic residues" evidence="11">
    <location>
        <begin position="1363"/>
        <end position="1374"/>
    </location>
</feature>
<keyword evidence="5" id="KW-0067">ATP-binding</keyword>
<dbReference type="EC" id="5.6.2.4" evidence="9"/>
<evidence type="ECO:0000256" key="11">
    <source>
        <dbReference type="SAM" id="MobiDB-lite"/>
    </source>
</evidence>
<dbReference type="SUPFAM" id="SSF46785">
    <property type="entry name" value="Winged helix' DNA-binding domain"/>
    <property type="match status" value="1"/>
</dbReference>
<keyword evidence="15" id="KW-1185">Reference proteome</keyword>
<dbReference type="InterPro" id="IPR001650">
    <property type="entry name" value="Helicase_C-like"/>
</dbReference>
<comment type="similarity">
    <text evidence="1">Belongs to the helicase family. SKI2 subfamily.</text>
</comment>
<dbReference type="GO" id="GO:0016787">
    <property type="term" value="F:hydrolase activity"/>
    <property type="evidence" value="ECO:0007669"/>
    <property type="project" value="UniProtKB-KW"/>
</dbReference>
<dbReference type="InterPro" id="IPR027417">
    <property type="entry name" value="P-loop_NTPase"/>
</dbReference>
<dbReference type="InterPro" id="IPR011545">
    <property type="entry name" value="DEAD/DEAH_box_helicase_dom"/>
</dbReference>
<dbReference type="Pfam" id="PF00271">
    <property type="entry name" value="Helicase_C"/>
    <property type="match status" value="1"/>
</dbReference>
<evidence type="ECO:0000256" key="4">
    <source>
        <dbReference type="ARBA" id="ARBA00022806"/>
    </source>
</evidence>
<dbReference type="InterPro" id="IPR014001">
    <property type="entry name" value="Helicase_ATP-bd"/>
</dbReference>
<keyword evidence="3 14" id="KW-0378">Hydrolase</keyword>
<keyword evidence="4 14" id="KW-0347">Helicase</keyword>
<dbReference type="Gene3D" id="1.10.10.10">
    <property type="entry name" value="Winged helix-like DNA-binding domain superfamily/Winged helix DNA-binding domain"/>
    <property type="match status" value="1"/>
</dbReference>
<dbReference type="InterPro" id="IPR057842">
    <property type="entry name" value="WH_MER3"/>
</dbReference>
<feature type="compositionally biased region" description="Basic and acidic residues" evidence="11">
    <location>
        <begin position="1065"/>
        <end position="1081"/>
    </location>
</feature>
<accession>A0ABQ9P167</accession>
<feature type="compositionally biased region" description="Basic and acidic residues" evidence="11">
    <location>
        <begin position="1089"/>
        <end position="1100"/>
    </location>
</feature>
<feature type="region of interest" description="Disordered" evidence="11">
    <location>
        <begin position="1055"/>
        <end position="1107"/>
    </location>
</feature>
<feature type="compositionally biased region" description="Polar residues" evidence="11">
    <location>
        <begin position="1228"/>
        <end position="1251"/>
    </location>
</feature>
<dbReference type="PROSITE" id="PS51194">
    <property type="entry name" value="HELICASE_CTER"/>
    <property type="match status" value="1"/>
</dbReference>
<dbReference type="InterPro" id="IPR004179">
    <property type="entry name" value="Sec63-dom"/>
</dbReference>
<feature type="compositionally biased region" description="Low complexity" evidence="11">
    <location>
        <begin position="158"/>
        <end position="167"/>
    </location>
</feature>
<dbReference type="Proteomes" id="UP001172684">
    <property type="component" value="Unassembled WGS sequence"/>
</dbReference>
<dbReference type="PANTHER" id="PTHR47835">
    <property type="entry name" value="HFM1, ATP DEPENDENT DNA HELICASE HOMOLOG"/>
    <property type="match status" value="1"/>
</dbReference>
<evidence type="ECO:0000256" key="1">
    <source>
        <dbReference type="ARBA" id="ARBA00010140"/>
    </source>
</evidence>
<keyword evidence="7" id="KW-0469">Meiosis</keyword>
<dbReference type="SUPFAM" id="SSF158702">
    <property type="entry name" value="Sec63 N-terminal domain-like"/>
    <property type="match status" value="1"/>
</dbReference>
<comment type="catalytic activity">
    <reaction evidence="8">
        <text>Couples ATP hydrolysis with the unwinding of duplex DNA by translocating in the 3'-5' direction.</text>
        <dbReference type="EC" id="5.6.2.4"/>
    </reaction>
</comment>
<evidence type="ECO:0000256" key="9">
    <source>
        <dbReference type="ARBA" id="ARBA00034808"/>
    </source>
</evidence>
<evidence type="ECO:0000256" key="8">
    <source>
        <dbReference type="ARBA" id="ARBA00034617"/>
    </source>
</evidence>
<dbReference type="Gene3D" id="1.10.3380.10">
    <property type="entry name" value="Sec63 N-terminal domain-like domain"/>
    <property type="match status" value="1"/>
</dbReference>
<dbReference type="EMBL" id="JAPDRL010000018">
    <property type="protein sequence ID" value="KAJ9666608.1"/>
    <property type="molecule type" value="Genomic_DNA"/>
</dbReference>
<feature type="region of interest" description="Disordered" evidence="11">
    <location>
        <begin position="1284"/>
        <end position="1516"/>
    </location>
</feature>
<feature type="region of interest" description="Disordered" evidence="11">
    <location>
        <begin position="158"/>
        <end position="201"/>
    </location>
</feature>
<protein>
    <recommendedName>
        <fullName evidence="9">DNA 3'-5' helicase</fullName>
        <ecNumber evidence="9">5.6.2.4</ecNumber>
    </recommendedName>
</protein>
<evidence type="ECO:0000256" key="10">
    <source>
        <dbReference type="ARBA" id="ARBA00048988"/>
    </source>
</evidence>
<dbReference type="Pfam" id="PF23445">
    <property type="entry name" value="WHD_SNRNP200"/>
    <property type="match status" value="1"/>
</dbReference>
<proteinExistence type="inferred from homology"/>
<feature type="compositionally biased region" description="Basic and acidic residues" evidence="11">
    <location>
        <begin position="1321"/>
        <end position="1332"/>
    </location>
</feature>
<comment type="catalytic activity">
    <reaction evidence="10">
        <text>ATP + H2O = ADP + phosphate + H(+)</text>
        <dbReference type="Rhea" id="RHEA:13065"/>
        <dbReference type="ChEBI" id="CHEBI:15377"/>
        <dbReference type="ChEBI" id="CHEBI:15378"/>
        <dbReference type="ChEBI" id="CHEBI:30616"/>
        <dbReference type="ChEBI" id="CHEBI:43474"/>
        <dbReference type="ChEBI" id="CHEBI:456216"/>
        <dbReference type="EC" id="5.6.2.4"/>
    </reaction>
</comment>
<dbReference type="InterPro" id="IPR052247">
    <property type="entry name" value="Meiotic_Crossover_Helicase"/>
</dbReference>
<feature type="region of interest" description="Disordered" evidence="11">
    <location>
        <begin position="1194"/>
        <end position="1268"/>
    </location>
</feature>
<sequence length="1555" mass="174011">MDGSVFDLLDDIDERAQAGSAGLRSRQPLYQRNTVPVDGYHHSATHDRAMEPDYYPRDPYAYAEDDTAAGKELPLDAFDEEVLRRPYDDRQRQAAQGRARLTLAPRHPERNMHAREPSYPGQEYGSMGVKSQPDYATSQVPKLSQFAYHPSSALDISSSPHILPSSPAVRASQRRNDVRRSNSRLQRQHEDEVYDDRPRASAAQEFQPSYYKAAPKQMTLRHAPPMAQGVELVPTHELPDRFRSIFPFPLFNAIQSKSFQAVYRSNDNFVLSSPTGSGKTAILELAICRIINGYSGGQYKIVYQAPTKSLCSERQRDWQKKFGPLDLQCAELTGDTDGAQLHKVQNASIIITTPEKWDSMTRKWKDHEKLMRMVKLFLVDEVHILKEDRGATLEAVVSRMKSVGSDVRFVALSATVPNLEDVAAWLGRNLTNQGTPALHEKFGEEFRPVKLQKHVVGFQSNGNDFVFDKVLDSKLPDVIAKYSQRKPIMIFCCTRNATVITAKLLANWWSTKGPKDRYWEAPRRHVKVLDNDLRNCVSAGVSFHHAGIEQADRLAVEQGFLGGDINVICCTSTLAVGVNLPCHFVIIKNTVSWQGNVCKEYADLEVMQMLGRAGRPQFDDSAVAVIMTRTEKARHYEKMVSGEEILESCLHLNLIEHLNAEIGLGTVKDLHSAKKWLAGTFLYVRLRENPNHYRLEGDSGSGSLDERLGRICDRSVSLLREHDLVEDDTATLRSTEFGDAMARYYLQFQTMKVFLSLQPKAKLSEILSALAQAAEFGEFRFRSGEKALYKELNKSPFIKFSIPVDLAMPAHKVSLVIQSVLGGIDLPVDDKTAKHKIQYNTDVSIIFQHVHRLILCIIDCQLYLEDSVASRNALMLARSLGARVWEDSPLQLKQIEQIGVVAVRKLVNAGVKTIEELENMEPHRIETVLSKHPPFGMKLLDRLKAFPKLRVSVQMMGKSIKPGEGAKVNLKAEIGFMNEKVPETYQKKAVYVCLLAETSDGHKVHFCRISAKKLNKGQDVLFSANMTSPSQSITCYVMCDEIAGTLRQASLKPEIPASAFPTPKAAKETDLSARRSNDLHKPGPNTSKRRQDSIRPSHAQDDDDFEDLDLDDSDFVKAATADLDFTHIDTLGSQTSAATRKNIASNAKSKKHSQHEPVHDEEEWEPRRLDNGKWACNHKCNDKNSCSHLCCREGTDKPPKRPKNKNPASEKPSTQQAGGKTQKKLPGTQGTQTKLNLNATKRSRPQPTQDRASIECVDLSKRETSDDYMAHAPRDYKALHRLHTSVQKAPPLPPSATRVMRSKPDYSYTEGGTPSLSFLGDTRDTEHRRSSEEYGGWPSPSPMAEDYMADTMSPPHEPEEMDVDQRSDSPRISDDDSMLDAAMVGLADSEDLKPTQSTGDYAPLQAYNDDYEFDSWVGSPKRPSTPETTARSPGKPAAPAPKKEKSLFVTDASSSQAPESTPEKPTTLFPGFKRARELIEIPQPITPPPAKKLKKPFHDDEPREENAAESVDEEEKLAPVACEELATPAEKKQRPEFEGLEAWLIAEFGDVVKFV</sequence>